<sequence>MPEQNVTNRYLRRQRLLSLLQELFPRVNDFNLRIIEDQWLFEVPRIVTDAELDMARD</sequence>
<evidence type="ECO:0000313" key="2">
    <source>
        <dbReference type="Proteomes" id="UP001610334"/>
    </source>
</evidence>
<name>A0ABR4HBD3_9EURO</name>
<organism evidence="1 2">
    <name type="scientific">Aspergillus granulosus</name>
    <dbReference type="NCBI Taxonomy" id="176169"/>
    <lineage>
        <taxon>Eukaryota</taxon>
        <taxon>Fungi</taxon>
        <taxon>Dikarya</taxon>
        <taxon>Ascomycota</taxon>
        <taxon>Pezizomycotina</taxon>
        <taxon>Eurotiomycetes</taxon>
        <taxon>Eurotiomycetidae</taxon>
        <taxon>Eurotiales</taxon>
        <taxon>Aspergillaceae</taxon>
        <taxon>Aspergillus</taxon>
        <taxon>Aspergillus subgen. Nidulantes</taxon>
    </lineage>
</organism>
<gene>
    <name evidence="1" type="ORF">BJX63DRAFT_239090</name>
</gene>
<dbReference type="EMBL" id="JBFXLT010000045">
    <property type="protein sequence ID" value="KAL2812740.1"/>
    <property type="molecule type" value="Genomic_DNA"/>
</dbReference>
<evidence type="ECO:0000313" key="1">
    <source>
        <dbReference type="EMBL" id="KAL2812740.1"/>
    </source>
</evidence>
<dbReference type="Proteomes" id="UP001610334">
    <property type="component" value="Unassembled WGS sequence"/>
</dbReference>
<reference evidence="1 2" key="1">
    <citation type="submission" date="2024-07" db="EMBL/GenBank/DDBJ databases">
        <title>Section-level genome sequencing and comparative genomics of Aspergillus sections Usti and Cavernicolus.</title>
        <authorList>
            <consortium name="Lawrence Berkeley National Laboratory"/>
            <person name="Nybo J.L."/>
            <person name="Vesth T.C."/>
            <person name="Theobald S."/>
            <person name="Frisvad J.C."/>
            <person name="Larsen T.O."/>
            <person name="Kjaerboelling I."/>
            <person name="Rothschild-Mancinelli K."/>
            <person name="Lyhne E.K."/>
            <person name="Kogle M.E."/>
            <person name="Barry K."/>
            <person name="Clum A."/>
            <person name="Na H."/>
            <person name="Ledsgaard L."/>
            <person name="Lin J."/>
            <person name="Lipzen A."/>
            <person name="Kuo A."/>
            <person name="Riley R."/>
            <person name="Mondo S."/>
            <person name="Labutti K."/>
            <person name="Haridas S."/>
            <person name="Pangalinan J."/>
            <person name="Salamov A.A."/>
            <person name="Simmons B.A."/>
            <person name="Magnuson J.K."/>
            <person name="Chen J."/>
            <person name="Drula E."/>
            <person name="Henrissat B."/>
            <person name="Wiebenga A."/>
            <person name="Lubbers R.J."/>
            <person name="Gomes A.C."/>
            <person name="Makela M.R."/>
            <person name="Stajich J."/>
            <person name="Grigoriev I.V."/>
            <person name="Mortensen U.H."/>
            <person name="De Vries R.P."/>
            <person name="Baker S.E."/>
            <person name="Andersen M.R."/>
        </authorList>
    </citation>
    <scope>NUCLEOTIDE SEQUENCE [LARGE SCALE GENOMIC DNA]</scope>
    <source>
        <strain evidence="1 2">CBS 588.65</strain>
    </source>
</reference>
<protein>
    <submittedName>
        <fullName evidence="1">Uncharacterized protein</fullName>
    </submittedName>
</protein>
<keyword evidence="2" id="KW-1185">Reference proteome</keyword>
<proteinExistence type="predicted"/>
<comment type="caution">
    <text evidence="1">The sequence shown here is derived from an EMBL/GenBank/DDBJ whole genome shotgun (WGS) entry which is preliminary data.</text>
</comment>
<accession>A0ABR4HBD3</accession>